<proteinExistence type="inferred from homology"/>
<keyword evidence="9" id="KW-1185">Reference proteome</keyword>
<evidence type="ECO:0000256" key="4">
    <source>
        <dbReference type="ARBA" id="ARBA00022801"/>
    </source>
</evidence>
<dbReference type="EMBL" id="BAUV01000004">
    <property type="protein sequence ID" value="GAE33893.1"/>
    <property type="molecule type" value="Genomic_DNA"/>
</dbReference>
<dbReference type="NCBIfam" id="TIGR00255">
    <property type="entry name" value="YicC/YloC family endoribonuclease"/>
    <property type="match status" value="1"/>
</dbReference>
<dbReference type="PANTHER" id="PTHR30636:SF3">
    <property type="entry name" value="UPF0701 PROTEIN YICC"/>
    <property type="match status" value="1"/>
</dbReference>
<feature type="domain" description="Endoribonuclease YicC-like N-terminal" evidence="6">
    <location>
        <begin position="1"/>
        <end position="154"/>
    </location>
</feature>
<keyword evidence="2" id="KW-0540">Nuclease</keyword>
<accession>W4QQG8</accession>
<dbReference type="GO" id="GO:0004521">
    <property type="term" value="F:RNA endonuclease activity"/>
    <property type="evidence" value="ECO:0007669"/>
    <property type="project" value="InterPro"/>
</dbReference>
<dbReference type="STRING" id="1236973.JCM9157_919"/>
<dbReference type="GO" id="GO:0016787">
    <property type="term" value="F:hydrolase activity"/>
    <property type="evidence" value="ECO:0007669"/>
    <property type="project" value="UniProtKB-KW"/>
</dbReference>
<dbReference type="OrthoDB" id="9771229at2"/>
<sequence length="292" mass="34086">MKSMTGYGVTIVKGIFGELTIEMKAVNHRFFDSYFKLPHSLLTIEDRLRQEMKKHISRGKIDVSFHFNDEADKKKVLQLDENLLDQYISAAKVIESKLKQETKVDLTRLLTDQKIVSVEEVNEEFQIDEEEILAGFNQALQSFNQMRENEGRFLLLDMRKRLDQLLQCCKEVEKLAPGLVERYRERMETRIQAFLTGELEIDEARLLTEIAIFAEKVDISEELVRLQAHISQYELYLKMAEPIGRRLDFLIQEMNREVNTIGSKAADTSVRQHVVEMKGMLEKLKEQVQNVE</sequence>
<dbReference type="InterPro" id="IPR005229">
    <property type="entry name" value="YicC/YloC-like"/>
</dbReference>
<evidence type="ECO:0000256" key="2">
    <source>
        <dbReference type="ARBA" id="ARBA00022722"/>
    </source>
</evidence>
<evidence type="ECO:0000259" key="7">
    <source>
        <dbReference type="Pfam" id="PF08340"/>
    </source>
</evidence>
<comment type="cofactor">
    <cofactor evidence="1">
        <name>a divalent metal cation</name>
        <dbReference type="ChEBI" id="CHEBI:60240"/>
    </cofactor>
</comment>
<dbReference type="RefSeq" id="WP_035662527.1">
    <property type="nucleotide sequence ID" value="NZ_BAUV01000004.1"/>
</dbReference>
<evidence type="ECO:0000259" key="6">
    <source>
        <dbReference type="Pfam" id="PF03755"/>
    </source>
</evidence>
<dbReference type="Proteomes" id="UP000018896">
    <property type="component" value="Unassembled WGS sequence"/>
</dbReference>
<organism evidence="8 9">
    <name type="scientific">Halalkalibacter akibai (strain ATCC 43226 / DSM 21942 / CIP 109018 / JCM 9157 / 1139)</name>
    <name type="common">Bacillus akibai</name>
    <dbReference type="NCBI Taxonomy" id="1236973"/>
    <lineage>
        <taxon>Bacteria</taxon>
        <taxon>Bacillati</taxon>
        <taxon>Bacillota</taxon>
        <taxon>Bacilli</taxon>
        <taxon>Bacillales</taxon>
        <taxon>Bacillaceae</taxon>
        <taxon>Halalkalibacter</taxon>
    </lineage>
</organism>
<name>W4QQG8_HALA3</name>
<evidence type="ECO:0000256" key="1">
    <source>
        <dbReference type="ARBA" id="ARBA00001968"/>
    </source>
</evidence>
<feature type="domain" description="Endoribonuclease YicC-like C-terminal" evidence="7">
    <location>
        <begin position="172"/>
        <end position="292"/>
    </location>
</feature>
<comment type="caution">
    <text evidence="8">The sequence shown here is derived from an EMBL/GenBank/DDBJ whole genome shotgun (WGS) entry which is preliminary data.</text>
</comment>
<dbReference type="InterPro" id="IPR013551">
    <property type="entry name" value="YicC-like_C"/>
</dbReference>
<protein>
    <submittedName>
        <fullName evidence="8">Protein YicC</fullName>
    </submittedName>
</protein>
<evidence type="ECO:0000256" key="3">
    <source>
        <dbReference type="ARBA" id="ARBA00022759"/>
    </source>
</evidence>
<reference evidence="8 9" key="1">
    <citation type="journal article" date="2014" name="Genome Announc.">
        <title>Draft Genome Sequences of Three Alkaliphilic Bacillus Strains, Bacillus wakoensis JCM 9140T, Bacillus akibai JCM 9157T, and Bacillus hemicellulosilyticus JCM 9152T.</title>
        <authorList>
            <person name="Yuki M."/>
            <person name="Oshima K."/>
            <person name="Suda W."/>
            <person name="Oshida Y."/>
            <person name="Kitamura K."/>
            <person name="Iida T."/>
            <person name="Hattori M."/>
            <person name="Ohkuma M."/>
        </authorList>
    </citation>
    <scope>NUCLEOTIDE SEQUENCE [LARGE SCALE GENOMIC DNA]</scope>
    <source>
        <strain evidence="8 9">JCM 9157</strain>
    </source>
</reference>
<gene>
    <name evidence="8" type="ORF">JCM9157_919</name>
</gene>
<comment type="similarity">
    <text evidence="5">Belongs to the YicC/YloC family.</text>
</comment>
<evidence type="ECO:0000313" key="8">
    <source>
        <dbReference type="EMBL" id="GAE33893.1"/>
    </source>
</evidence>
<keyword evidence="4" id="KW-0378">Hydrolase</keyword>
<keyword evidence="3" id="KW-0255">Endonuclease</keyword>
<dbReference type="Pfam" id="PF08340">
    <property type="entry name" value="YicC-like_C"/>
    <property type="match status" value="1"/>
</dbReference>
<dbReference type="PANTHER" id="PTHR30636">
    <property type="entry name" value="UPF0701 PROTEIN YICC"/>
    <property type="match status" value="1"/>
</dbReference>
<dbReference type="InterPro" id="IPR013527">
    <property type="entry name" value="YicC-like_N"/>
</dbReference>
<dbReference type="Pfam" id="PF03755">
    <property type="entry name" value="YicC-like_N"/>
    <property type="match status" value="1"/>
</dbReference>
<dbReference type="eggNOG" id="COG1561">
    <property type="taxonomic scope" value="Bacteria"/>
</dbReference>
<evidence type="ECO:0000256" key="5">
    <source>
        <dbReference type="ARBA" id="ARBA00035648"/>
    </source>
</evidence>
<evidence type="ECO:0000313" key="9">
    <source>
        <dbReference type="Proteomes" id="UP000018896"/>
    </source>
</evidence>
<dbReference type="AlphaFoldDB" id="W4QQG8"/>